<sequence length="51" mass="6071">MLKRIDWIKNCGFFETFHWDTSLPDLARGWTRCLPMTGTRRSRQRGVSTKI</sequence>
<keyword evidence="2" id="KW-1185">Reference proteome</keyword>
<name>A0ABX0SHU6_9ACTN</name>
<comment type="caution">
    <text evidence="1">The sequence shown here is derived from an EMBL/GenBank/DDBJ whole genome shotgun (WGS) entry which is preliminary data.</text>
</comment>
<gene>
    <name evidence="1" type="ORF">FB473_002623</name>
</gene>
<evidence type="ECO:0000313" key="1">
    <source>
        <dbReference type="EMBL" id="NIH57978.1"/>
    </source>
</evidence>
<protein>
    <submittedName>
        <fullName evidence="1">Uncharacterized protein</fullName>
    </submittedName>
</protein>
<accession>A0ABX0SHU6</accession>
<dbReference type="Proteomes" id="UP000749311">
    <property type="component" value="Unassembled WGS sequence"/>
</dbReference>
<reference evidence="1 2" key="1">
    <citation type="submission" date="2020-02" db="EMBL/GenBank/DDBJ databases">
        <title>Sequencing the genomes of 1000 actinobacteria strains.</title>
        <authorList>
            <person name="Klenk H.-P."/>
        </authorList>
    </citation>
    <scope>NUCLEOTIDE SEQUENCE [LARGE SCALE GENOMIC DNA]</scope>
    <source>
        <strain evidence="1 2">DSM 19609</strain>
    </source>
</reference>
<dbReference type="EMBL" id="JAAMOZ010000001">
    <property type="protein sequence ID" value="NIH57978.1"/>
    <property type="molecule type" value="Genomic_DNA"/>
</dbReference>
<proteinExistence type="predicted"/>
<organism evidence="1 2">
    <name type="scientific">Brooklawnia cerclae</name>
    <dbReference type="NCBI Taxonomy" id="349934"/>
    <lineage>
        <taxon>Bacteria</taxon>
        <taxon>Bacillati</taxon>
        <taxon>Actinomycetota</taxon>
        <taxon>Actinomycetes</taxon>
        <taxon>Propionibacteriales</taxon>
        <taxon>Propionibacteriaceae</taxon>
        <taxon>Brooklawnia</taxon>
    </lineage>
</organism>
<evidence type="ECO:0000313" key="2">
    <source>
        <dbReference type="Proteomes" id="UP000749311"/>
    </source>
</evidence>